<accession>A0ABP5JLD0</accession>
<name>A0ABP5JLD0_9ACTN</name>
<dbReference type="InterPro" id="IPR036527">
    <property type="entry name" value="SCP2_sterol-bd_dom_sf"/>
</dbReference>
<proteinExistence type="predicted"/>
<keyword evidence="2" id="KW-1185">Reference proteome</keyword>
<dbReference type="Proteomes" id="UP001500897">
    <property type="component" value="Unassembled WGS sequence"/>
</dbReference>
<organism evidence="1 2">
    <name type="scientific">Kitasatospora saccharophila</name>
    <dbReference type="NCBI Taxonomy" id="407973"/>
    <lineage>
        <taxon>Bacteria</taxon>
        <taxon>Bacillati</taxon>
        <taxon>Actinomycetota</taxon>
        <taxon>Actinomycetes</taxon>
        <taxon>Kitasatosporales</taxon>
        <taxon>Streptomycetaceae</taxon>
        <taxon>Kitasatospora</taxon>
    </lineage>
</organism>
<gene>
    <name evidence="1" type="ORF">GCM10009759_63400</name>
</gene>
<evidence type="ECO:0000313" key="1">
    <source>
        <dbReference type="EMBL" id="GAA2117204.1"/>
    </source>
</evidence>
<protein>
    <recommendedName>
        <fullName evidence="3">SCP-2 sterol transfer family protein</fullName>
    </recommendedName>
</protein>
<dbReference type="RefSeq" id="WP_344557132.1">
    <property type="nucleotide sequence ID" value="NZ_BAAANS010000057.1"/>
</dbReference>
<dbReference type="Gene3D" id="3.30.1050.10">
    <property type="entry name" value="SCP2 sterol-binding domain"/>
    <property type="match status" value="1"/>
</dbReference>
<evidence type="ECO:0000313" key="2">
    <source>
        <dbReference type="Proteomes" id="UP001500897"/>
    </source>
</evidence>
<dbReference type="EMBL" id="BAAANS010000057">
    <property type="protein sequence ID" value="GAA2117204.1"/>
    <property type="molecule type" value="Genomic_DNA"/>
</dbReference>
<comment type="caution">
    <text evidence="1">The sequence shown here is derived from an EMBL/GenBank/DDBJ whole genome shotgun (WGS) entry which is preliminary data.</text>
</comment>
<reference evidence="2" key="1">
    <citation type="journal article" date="2019" name="Int. J. Syst. Evol. Microbiol.">
        <title>The Global Catalogue of Microorganisms (GCM) 10K type strain sequencing project: providing services to taxonomists for standard genome sequencing and annotation.</title>
        <authorList>
            <consortium name="The Broad Institute Genomics Platform"/>
            <consortium name="The Broad Institute Genome Sequencing Center for Infectious Disease"/>
            <person name="Wu L."/>
            <person name="Ma J."/>
        </authorList>
    </citation>
    <scope>NUCLEOTIDE SEQUENCE [LARGE SCALE GENOMIC DNA]</scope>
    <source>
        <strain evidence="2">JCM 14559</strain>
    </source>
</reference>
<dbReference type="SUPFAM" id="SSF55718">
    <property type="entry name" value="SCP-like"/>
    <property type="match status" value="1"/>
</dbReference>
<evidence type="ECO:0008006" key="3">
    <source>
        <dbReference type="Google" id="ProtNLM"/>
    </source>
</evidence>
<sequence>MTANATLLQQTLTALLDDAELTAILKERGLSLLFVQRDPETVALLSGDGVTFDEFPQDGATLRFELSGDTLHKLLTGQLSLPRAAAARLLTVKGPVTRLRQLGDVLPRVGAAYAAVARQAA</sequence>